<gene>
    <name evidence="1" type="ORF">NM688_g5222</name>
</gene>
<reference evidence="1" key="1">
    <citation type="submission" date="2022-07" db="EMBL/GenBank/DDBJ databases">
        <title>Genome Sequence of Phlebia brevispora.</title>
        <authorList>
            <person name="Buettner E."/>
        </authorList>
    </citation>
    <scope>NUCLEOTIDE SEQUENCE</scope>
    <source>
        <strain evidence="1">MPL23</strain>
    </source>
</reference>
<dbReference type="EMBL" id="JANHOG010000943">
    <property type="protein sequence ID" value="KAJ3549046.1"/>
    <property type="molecule type" value="Genomic_DNA"/>
</dbReference>
<evidence type="ECO:0000313" key="2">
    <source>
        <dbReference type="Proteomes" id="UP001148662"/>
    </source>
</evidence>
<sequence length="519" mass="57056">MMRQSPLVSAAKTTSSSKVISSFLAGVSLELRCTALRAVVLVAAGRAEGSSSMRELCSVYIDKSRALFAGLLDVKTWDMHITQRDYLRRLLDGDTKATPTAPTDDVAVEPSLDFQLDDFTIDDHKPMKIIAIGAGMSGILASISFRQYIHNLKLMIYEKEDRIGGTWHVNRYSGVACDYRYSFENKSNLTAVYSPGSEILEHMEQIVAKYKLEAYIKLCHELTHARYDEAAAKWHDHVKRPSSTAEGQYEGFEDKADFLSMGVGVLSRWNWPRIGGFYGFKRTLVHSADWNLGGAMWKDDVKDRGEKSVAVIGLFGGLGAIGPVCRRVDLTWVVPPFLRDKASAVIANKAAEGDENYKSTDEGITILEDPAKLADLRRVIDRGLYVPSTYLPDSEAPVRAQKRSRKHGAAALASAPEIALEEKCTLLSLHASEVATTYSLLTPTIWDFSTSCRQLTPAPGYLKGLTDGKDAVDTTDAVVTKHDDLKLEVPKTVKGPLSRCGEPVSYRKSSPASPPLLSS</sequence>
<proteinExistence type="predicted"/>
<organism evidence="1 2">
    <name type="scientific">Phlebia brevispora</name>
    <dbReference type="NCBI Taxonomy" id="194682"/>
    <lineage>
        <taxon>Eukaryota</taxon>
        <taxon>Fungi</taxon>
        <taxon>Dikarya</taxon>
        <taxon>Basidiomycota</taxon>
        <taxon>Agaricomycotina</taxon>
        <taxon>Agaricomycetes</taxon>
        <taxon>Polyporales</taxon>
        <taxon>Meruliaceae</taxon>
        <taxon>Phlebia</taxon>
    </lineage>
</organism>
<accession>A0ACC1SYX2</accession>
<evidence type="ECO:0000313" key="1">
    <source>
        <dbReference type="EMBL" id="KAJ3549046.1"/>
    </source>
</evidence>
<keyword evidence="2" id="KW-1185">Reference proteome</keyword>
<name>A0ACC1SYX2_9APHY</name>
<comment type="caution">
    <text evidence="1">The sequence shown here is derived from an EMBL/GenBank/DDBJ whole genome shotgun (WGS) entry which is preliminary data.</text>
</comment>
<dbReference type="Proteomes" id="UP001148662">
    <property type="component" value="Unassembled WGS sequence"/>
</dbReference>
<protein>
    <submittedName>
        <fullName evidence="1">Uncharacterized protein</fullName>
    </submittedName>
</protein>